<feature type="domain" description="FAD/NAD(P)-binding" evidence="8">
    <location>
        <begin position="1"/>
        <end position="306"/>
    </location>
</feature>
<dbReference type="InterPro" id="IPR036188">
    <property type="entry name" value="FAD/NAD-bd_sf"/>
</dbReference>
<dbReference type="SUPFAM" id="SSF55424">
    <property type="entry name" value="FAD/NAD-linked reductases, dimerisation (C-terminal) domain"/>
    <property type="match status" value="1"/>
</dbReference>
<dbReference type="AlphaFoldDB" id="E0SQR0"/>
<evidence type="ECO:0000256" key="1">
    <source>
        <dbReference type="ARBA" id="ARBA00001974"/>
    </source>
</evidence>
<proteinExistence type="inferred from homology"/>
<dbReference type="STRING" id="583356.Igag_0286"/>
<dbReference type="Proteomes" id="UP000001304">
    <property type="component" value="Chromosome"/>
</dbReference>
<dbReference type="SUPFAM" id="SSF51905">
    <property type="entry name" value="FAD/NAD(P)-binding domain"/>
    <property type="match status" value="1"/>
</dbReference>
<keyword evidence="6" id="KW-0676">Redox-active center</keyword>
<keyword evidence="3" id="KW-0285">Flavoprotein</keyword>
<evidence type="ECO:0000256" key="6">
    <source>
        <dbReference type="ARBA" id="ARBA00023284"/>
    </source>
</evidence>
<evidence type="ECO:0000256" key="3">
    <source>
        <dbReference type="ARBA" id="ARBA00022630"/>
    </source>
</evidence>
<dbReference type="BioCyc" id="IAGG583356:GHAH-297-MONOMER"/>
<dbReference type="InterPro" id="IPR023753">
    <property type="entry name" value="FAD/NAD-binding_dom"/>
</dbReference>
<dbReference type="GO" id="GO:0016491">
    <property type="term" value="F:oxidoreductase activity"/>
    <property type="evidence" value="ECO:0007669"/>
    <property type="project" value="UniProtKB-KW"/>
</dbReference>
<dbReference type="Pfam" id="PF02852">
    <property type="entry name" value="Pyr_redox_dim"/>
    <property type="match status" value="1"/>
</dbReference>
<evidence type="ECO:0000313" key="10">
    <source>
        <dbReference type="Proteomes" id="UP000001304"/>
    </source>
</evidence>
<evidence type="ECO:0000313" key="9">
    <source>
        <dbReference type="EMBL" id="ADM27134.1"/>
    </source>
</evidence>
<comment type="cofactor">
    <cofactor evidence="1">
        <name>FAD</name>
        <dbReference type="ChEBI" id="CHEBI:57692"/>
    </cofactor>
</comment>
<dbReference type="KEGG" id="iag:Igag_0286"/>
<dbReference type="HOGENOM" id="CLU_003291_1_3_2"/>
<feature type="domain" description="Pyridine nucleotide-disulphide oxidoreductase dimerisation" evidence="7">
    <location>
        <begin position="328"/>
        <end position="432"/>
    </location>
</feature>
<evidence type="ECO:0000256" key="2">
    <source>
        <dbReference type="ARBA" id="ARBA00009130"/>
    </source>
</evidence>
<organism evidence="9 10">
    <name type="scientific">Ignisphaera aggregans (strain DSM 17230 / JCM 13409 / AQ1.S1)</name>
    <dbReference type="NCBI Taxonomy" id="583356"/>
    <lineage>
        <taxon>Archaea</taxon>
        <taxon>Thermoproteota</taxon>
        <taxon>Thermoprotei</taxon>
        <taxon>Desulfurococcales</taxon>
        <taxon>Desulfurococcaceae</taxon>
        <taxon>Ignisphaera</taxon>
    </lineage>
</organism>
<protein>
    <submittedName>
        <fullName evidence="9">FAD-dependent pyridine nucleotide-disulphide oxidoreductase</fullName>
    </submittedName>
</protein>
<dbReference type="Pfam" id="PF07992">
    <property type="entry name" value="Pyr_redox_2"/>
    <property type="match status" value="1"/>
</dbReference>
<dbReference type="InterPro" id="IPR050260">
    <property type="entry name" value="FAD-bd_OxRdtase"/>
</dbReference>
<dbReference type="PANTHER" id="PTHR43429:SF1">
    <property type="entry name" value="NAD(P)H SULFUR OXIDOREDUCTASE (COA-DEPENDENT)"/>
    <property type="match status" value="1"/>
</dbReference>
<reference evidence="9 10" key="1">
    <citation type="journal article" date="2010" name="Stand. Genomic Sci.">
        <title>Complete genome sequence of Ignisphaera aggregans type strain (AQ1.S1).</title>
        <authorList>
            <person name="Goker M."/>
            <person name="Held B."/>
            <person name="Lapidus A."/>
            <person name="Nolan M."/>
            <person name="Spring S."/>
            <person name="Yasawong M."/>
            <person name="Lucas S."/>
            <person name="Glavina Del Rio T."/>
            <person name="Tice H."/>
            <person name="Cheng J.F."/>
            <person name="Goodwin L."/>
            <person name="Tapia R."/>
            <person name="Pitluck S."/>
            <person name="Liolios K."/>
            <person name="Ivanova N."/>
            <person name="Mavromatis K."/>
            <person name="Mikhailova N."/>
            <person name="Pati A."/>
            <person name="Chen A."/>
            <person name="Palaniappan K."/>
            <person name="Brambilla E."/>
            <person name="Land M."/>
            <person name="Hauser L."/>
            <person name="Chang Y.J."/>
            <person name="Jeffries C.D."/>
            <person name="Brettin T."/>
            <person name="Detter J.C."/>
            <person name="Han C."/>
            <person name="Rohde M."/>
            <person name="Sikorski J."/>
            <person name="Woyke T."/>
            <person name="Bristow J."/>
            <person name="Eisen J.A."/>
            <person name="Markowitz V."/>
            <person name="Hugenholtz P."/>
            <person name="Kyrpides N.C."/>
            <person name="Klenk H.P."/>
        </authorList>
    </citation>
    <scope>NUCLEOTIDE SEQUENCE [LARGE SCALE GENOMIC DNA]</scope>
    <source>
        <strain evidence="10">DSM 17230 / JCM 13409 / AQ1.S1</strain>
    </source>
</reference>
<dbReference type="PRINTS" id="PR00368">
    <property type="entry name" value="FADPNR"/>
</dbReference>
<sequence>MNIVVIGGGAAGSAAAARAKRLMPNANVILIEATDMITHGPCGIPYFISGIVSSRDSLVTYTPEVFERERGIKVLINSEVIDIDIDKHFVEVVKKNNYTKEKIIWDKLIIATGAIPIIPRIPGIDLKGIYAIRHPAYVHHLRDELSNLRTISIVGGSYLGIEMAEALLELGKRVILFEKESSLLPASLDEDMAKIVADELIKKGVEVHLGEQVIGFDGRERVESIVTNVNSYRVDGVILAMGVKPNVSLAQKAGIKIGSTGAIEVNEFMETNIDDIYAAGDVAEKIHRITKRRTWIPLAPTANKEGVVAGANAARGRILRFPGVIGTAITKFYDLYIARTGISEKEAKTLNIKYEAKMIRAKTKAHYYPSSKDVYIKMIIESSSSKIIGVQIVGWDPIVAGYIDIVAIAIERGVTIEDLFFSDLSYMPATAPVWHPLIVAARVLSKGIL</sequence>
<keyword evidence="10" id="KW-1185">Reference proteome</keyword>
<evidence type="ECO:0000259" key="8">
    <source>
        <dbReference type="Pfam" id="PF07992"/>
    </source>
</evidence>
<name>E0SQR0_IGNAA</name>
<keyword evidence="4" id="KW-0274">FAD</keyword>
<dbReference type="PRINTS" id="PR00411">
    <property type="entry name" value="PNDRDTASEI"/>
</dbReference>
<dbReference type="PANTHER" id="PTHR43429">
    <property type="entry name" value="PYRIDINE NUCLEOTIDE-DISULFIDE OXIDOREDUCTASE DOMAIN-CONTAINING"/>
    <property type="match status" value="1"/>
</dbReference>
<evidence type="ECO:0000259" key="7">
    <source>
        <dbReference type="Pfam" id="PF02852"/>
    </source>
</evidence>
<dbReference type="Gene3D" id="3.50.50.60">
    <property type="entry name" value="FAD/NAD(P)-binding domain"/>
    <property type="match status" value="2"/>
</dbReference>
<evidence type="ECO:0000256" key="5">
    <source>
        <dbReference type="ARBA" id="ARBA00023002"/>
    </source>
</evidence>
<keyword evidence="5" id="KW-0560">Oxidoreductase</keyword>
<comment type="similarity">
    <text evidence="2">Belongs to the class-III pyridine nucleotide-disulfide oxidoreductase family.</text>
</comment>
<accession>E0SQR0</accession>
<dbReference type="InterPro" id="IPR016156">
    <property type="entry name" value="FAD/NAD-linked_Rdtase_dimer_sf"/>
</dbReference>
<dbReference type="InterPro" id="IPR004099">
    <property type="entry name" value="Pyr_nucl-diS_OxRdtase_dimer"/>
</dbReference>
<gene>
    <name evidence="9" type="ordered locus">Igag_0286</name>
</gene>
<dbReference type="EMBL" id="CP002098">
    <property type="protein sequence ID" value="ADM27134.1"/>
    <property type="molecule type" value="Genomic_DNA"/>
</dbReference>
<evidence type="ECO:0000256" key="4">
    <source>
        <dbReference type="ARBA" id="ARBA00022827"/>
    </source>
</evidence>